<reference evidence="1 2" key="1">
    <citation type="journal article" date="2021" name="Hortic Res">
        <title>High-quality reference genome and annotation aids understanding of berry development for evergreen blueberry (Vaccinium darrowii).</title>
        <authorList>
            <person name="Yu J."/>
            <person name="Hulse-Kemp A.M."/>
            <person name="Babiker E."/>
            <person name="Staton M."/>
        </authorList>
    </citation>
    <scope>NUCLEOTIDE SEQUENCE [LARGE SCALE GENOMIC DNA]</scope>
    <source>
        <strain evidence="2">cv. NJ 8807/NJ 8810</strain>
        <tissue evidence="1">Young leaf</tissue>
    </source>
</reference>
<keyword evidence="2" id="KW-1185">Reference proteome</keyword>
<gene>
    <name evidence="1" type="ORF">Vadar_031604</name>
</gene>
<comment type="caution">
    <text evidence="1">The sequence shown here is derived from an EMBL/GenBank/DDBJ whole genome shotgun (WGS) entry which is preliminary data.</text>
</comment>
<sequence>MRRAHFCEKDALKKGQWSPEEDQKLIAYIKRYGIWNWRQMPKPAGLLRSGKSCRLRWMNYLKPDVKRGNFTVEEEETIFKMHEMLGNKWSAMAAALSGRTDNDIKNHWHTHLKKRLPTQSSVSSGESKQKSVAASNLFLPDNVLESSMFGGNSAPTADFDVRKTENQDVEGDHGSETFEEALSLWEQPLSLDNNQDFQLEMFDDPGFIDPQYEFRWLDQPMSPYGFYNDLWLDPESLVSLSEQPLVGDGEPTSIFNSTV</sequence>
<accession>A0ACB7XDM0</accession>
<evidence type="ECO:0000313" key="1">
    <source>
        <dbReference type="EMBL" id="KAH7838822.1"/>
    </source>
</evidence>
<dbReference type="EMBL" id="CM037156">
    <property type="protein sequence ID" value="KAH7838822.1"/>
    <property type="molecule type" value="Genomic_DNA"/>
</dbReference>
<dbReference type="Proteomes" id="UP000828048">
    <property type="component" value="Chromosome 6"/>
</dbReference>
<protein>
    <submittedName>
        <fullName evidence="1">Uncharacterized protein</fullName>
    </submittedName>
</protein>
<evidence type="ECO:0000313" key="2">
    <source>
        <dbReference type="Proteomes" id="UP000828048"/>
    </source>
</evidence>
<organism evidence="1 2">
    <name type="scientific">Vaccinium darrowii</name>
    <dbReference type="NCBI Taxonomy" id="229202"/>
    <lineage>
        <taxon>Eukaryota</taxon>
        <taxon>Viridiplantae</taxon>
        <taxon>Streptophyta</taxon>
        <taxon>Embryophyta</taxon>
        <taxon>Tracheophyta</taxon>
        <taxon>Spermatophyta</taxon>
        <taxon>Magnoliopsida</taxon>
        <taxon>eudicotyledons</taxon>
        <taxon>Gunneridae</taxon>
        <taxon>Pentapetalae</taxon>
        <taxon>asterids</taxon>
        <taxon>Ericales</taxon>
        <taxon>Ericaceae</taxon>
        <taxon>Vaccinioideae</taxon>
        <taxon>Vaccinieae</taxon>
        <taxon>Vaccinium</taxon>
    </lineage>
</organism>
<name>A0ACB7XDM0_9ERIC</name>
<proteinExistence type="predicted"/>